<evidence type="ECO:0000313" key="1">
    <source>
        <dbReference type="EMBL" id="OHV44516.1"/>
    </source>
</evidence>
<protein>
    <submittedName>
        <fullName evidence="1">Uncharacterized protein</fullName>
    </submittedName>
</protein>
<dbReference type="Proteomes" id="UP000179769">
    <property type="component" value="Unassembled WGS sequence"/>
</dbReference>
<reference evidence="2" key="1">
    <citation type="submission" date="2016-07" db="EMBL/GenBank/DDBJ databases">
        <title>Frankia sp. NRRL B-16219 Genome sequencing.</title>
        <authorList>
            <person name="Ghodhbane-Gtari F."/>
            <person name="Swanson E."/>
            <person name="Gueddou A."/>
            <person name="Louati M."/>
            <person name="Nouioui I."/>
            <person name="Hezbri K."/>
            <person name="Abebe-Akele F."/>
            <person name="Simpson S."/>
            <person name="Morris K."/>
            <person name="Thomas K."/>
            <person name="Gtari M."/>
            <person name="Tisa L.S."/>
        </authorList>
    </citation>
    <scope>NUCLEOTIDE SEQUENCE [LARGE SCALE GENOMIC DNA]</scope>
    <source>
        <strain evidence="2">NRRL B-16219</strain>
    </source>
</reference>
<comment type="caution">
    <text evidence="1">The sequence shown here is derived from an EMBL/GenBank/DDBJ whole genome shotgun (WGS) entry which is preliminary data.</text>
</comment>
<sequence length="180" mass="19455">MVESWEAGGGRSPVVAPEHLLAPRRQIEAAVAAALAELPPHGRWITVTVEDPDDDDLVYALALVVRDRTTAAEVAAHLGVPVTEPAVIGWASEWVVSARYRGSAAGTSVSPTTDPAELAVDLADWLQTFLADDFISDPVPPCPGHPHPMRPVVHERKPWWTCPRDSGLIRPWPAQVTDQS</sequence>
<dbReference type="OrthoDB" id="3211592at2"/>
<dbReference type="EMBL" id="MAXA01000020">
    <property type="protein sequence ID" value="OHV44516.1"/>
    <property type="molecule type" value="Genomic_DNA"/>
</dbReference>
<name>A0A1S1REM1_9ACTN</name>
<keyword evidence="2" id="KW-1185">Reference proteome</keyword>
<organism evidence="1 2">
    <name type="scientific">Parafrankia soli</name>
    <dbReference type="NCBI Taxonomy" id="2599596"/>
    <lineage>
        <taxon>Bacteria</taxon>
        <taxon>Bacillati</taxon>
        <taxon>Actinomycetota</taxon>
        <taxon>Actinomycetes</taxon>
        <taxon>Frankiales</taxon>
        <taxon>Frankiaceae</taxon>
        <taxon>Parafrankia</taxon>
    </lineage>
</organism>
<gene>
    <name evidence="1" type="ORF">BBK14_30865</name>
</gene>
<evidence type="ECO:0000313" key="2">
    <source>
        <dbReference type="Proteomes" id="UP000179769"/>
    </source>
</evidence>
<proteinExistence type="predicted"/>
<dbReference type="AlphaFoldDB" id="A0A1S1REM1"/>
<accession>A0A1S1REM1</accession>